<evidence type="ECO:0000313" key="13">
    <source>
        <dbReference type="EMBL" id="MEE2059611.1"/>
    </source>
</evidence>
<dbReference type="Pfam" id="PF00005">
    <property type="entry name" value="ABC_tran"/>
    <property type="match status" value="1"/>
</dbReference>
<evidence type="ECO:0000256" key="4">
    <source>
        <dbReference type="ARBA" id="ARBA00022741"/>
    </source>
</evidence>
<keyword evidence="2" id="KW-0997">Cell inner membrane</keyword>
<comment type="similarity">
    <text evidence="9">Belongs to the ABC transporter superfamily. Siderophore-Fe(3+) uptake transporter (SIUT) (TC 3.A.1.21) family.</text>
</comment>
<evidence type="ECO:0000259" key="11">
    <source>
        <dbReference type="PROSITE" id="PS50893"/>
    </source>
</evidence>
<organism evidence="13 14">
    <name type="scientific">Rhodococcus artemisiae</name>
    <dbReference type="NCBI Taxonomy" id="714159"/>
    <lineage>
        <taxon>Bacteria</taxon>
        <taxon>Bacillati</taxon>
        <taxon>Actinomycetota</taxon>
        <taxon>Actinomycetes</taxon>
        <taxon>Mycobacteriales</taxon>
        <taxon>Nocardiaceae</taxon>
        <taxon>Rhodococcus</taxon>
    </lineage>
</organism>
<dbReference type="PROSITE" id="PS50893">
    <property type="entry name" value="ABC_TRANSPORTER_2"/>
    <property type="match status" value="1"/>
</dbReference>
<keyword evidence="4" id="KW-0547">Nucleotide-binding</keyword>
<dbReference type="InterPro" id="IPR039421">
    <property type="entry name" value="Type_1_exporter"/>
</dbReference>
<sequence>MAAGSGLRNLLYPVRVRLLISGALQVFCAIGTVLPFIAITEVTRELLRGGVVPWGWVWAAVVALVVTPLVHSCSFSLSFGASRDIQYRIRRNLVDHLARVPLGWFGGVTGGGLRKLVSSDVAALTGLIGEAIPLAPRFAAVSILAISYLAWIDPLFTIVIALPVVIASVLLVHRPPVANDLEREYRRTARGLSERATELGQGMAVWKVFSGSRLADDRFVDAIDQHTRSYLATERARDRRGRLPLTLSSWSFILVWTTVWGVVFVATDLLVPADLIPFLLMCWIVSRAVWLVPTLRTLVSRSRALAESLDRAFATPELPTGDRTLAARRDITIRFAGVTFEYNRGRTVIDELDLELAPGTVTAVVGPSGSGKSTLTRLLPRFWDVTGGAITVDGVDIRRLDPAELYRLIGFVFQDVRMLRRTVADNIRLADPTASDERVRAAARAARIHDRILEEPLGYDAVIGEHVSFSGGEAQRISIARAILADPPVLVLDEATSAADPESESLVQDAIAALSRDKTVLMVAHRLETVVNADAIVVMESGRIVERGTHTELMNRGGRYANMWRPGVATTGAAG</sequence>
<dbReference type="RefSeq" id="WP_330134835.1">
    <property type="nucleotide sequence ID" value="NZ_JAUTXY010000009.1"/>
</dbReference>
<evidence type="ECO:0000256" key="5">
    <source>
        <dbReference type="ARBA" id="ARBA00022840"/>
    </source>
</evidence>
<evidence type="ECO:0000256" key="2">
    <source>
        <dbReference type="ARBA" id="ARBA00022519"/>
    </source>
</evidence>
<dbReference type="SMART" id="SM00382">
    <property type="entry name" value="AAA"/>
    <property type="match status" value="1"/>
</dbReference>
<comment type="caution">
    <text evidence="13">The sequence shown here is derived from an EMBL/GenBank/DDBJ whole genome shotgun (WGS) entry which is preliminary data.</text>
</comment>
<protein>
    <submittedName>
        <fullName evidence="13">ABC transporter ATP-binding protein</fullName>
    </submittedName>
</protein>
<dbReference type="PANTHER" id="PTHR24221">
    <property type="entry name" value="ATP-BINDING CASSETTE SUB-FAMILY B"/>
    <property type="match status" value="1"/>
</dbReference>
<dbReference type="InterPro" id="IPR036640">
    <property type="entry name" value="ABC1_TM_sf"/>
</dbReference>
<feature type="transmembrane region" description="Helical" evidence="10">
    <location>
        <begin position="243"/>
        <end position="263"/>
    </location>
</feature>
<proteinExistence type="inferred from homology"/>
<dbReference type="InterPro" id="IPR011527">
    <property type="entry name" value="ABC1_TM_dom"/>
</dbReference>
<dbReference type="Pfam" id="PF00664">
    <property type="entry name" value="ABC_membrane"/>
    <property type="match status" value="1"/>
</dbReference>
<dbReference type="PANTHER" id="PTHR24221:SF654">
    <property type="entry name" value="ATP-BINDING CASSETTE SUB-FAMILY B MEMBER 6"/>
    <property type="match status" value="1"/>
</dbReference>
<dbReference type="PROSITE" id="PS50929">
    <property type="entry name" value="ABC_TM1F"/>
    <property type="match status" value="1"/>
</dbReference>
<feature type="domain" description="ABC transmembrane type-1" evidence="12">
    <location>
        <begin position="19"/>
        <end position="301"/>
    </location>
</feature>
<keyword evidence="7 10" id="KW-1133">Transmembrane helix</keyword>
<feature type="transmembrane region" description="Helical" evidence="10">
    <location>
        <begin position="155"/>
        <end position="173"/>
    </location>
</feature>
<evidence type="ECO:0000256" key="3">
    <source>
        <dbReference type="ARBA" id="ARBA00022692"/>
    </source>
</evidence>
<evidence type="ECO:0000256" key="9">
    <source>
        <dbReference type="ARBA" id="ARBA00023455"/>
    </source>
</evidence>
<name>A0ABU7LDI7_9NOCA</name>
<dbReference type="InterPro" id="IPR003439">
    <property type="entry name" value="ABC_transporter-like_ATP-bd"/>
</dbReference>
<evidence type="ECO:0000256" key="7">
    <source>
        <dbReference type="ARBA" id="ARBA00022989"/>
    </source>
</evidence>
<comment type="subcellular location">
    <subcellularLocation>
        <location evidence="1">Cell inner membrane</location>
        <topology evidence="1">Multi-pass membrane protein</topology>
    </subcellularLocation>
</comment>
<reference evidence="13 14" key="1">
    <citation type="submission" date="2023-07" db="EMBL/GenBank/DDBJ databases">
        <authorList>
            <person name="Girao M."/>
            <person name="Carvalho M.F."/>
        </authorList>
    </citation>
    <scope>NUCLEOTIDE SEQUENCE [LARGE SCALE GENOMIC DNA]</scope>
    <source>
        <strain evidence="13 14">YIM65754</strain>
    </source>
</reference>
<keyword evidence="5 13" id="KW-0067">ATP-binding</keyword>
<gene>
    <name evidence="13" type="ORF">Q7514_19005</name>
</gene>
<feature type="transmembrane region" description="Helical" evidence="10">
    <location>
        <begin position="121"/>
        <end position="149"/>
    </location>
</feature>
<dbReference type="SUPFAM" id="SSF90123">
    <property type="entry name" value="ABC transporter transmembrane region"/>
    <property type="match status" value="1"/>
</dbReference>
<keyword evidence="3 10" id="KW-0812">Transmembrane</keyword>
<dbReference type="EMBL" id="JAUTXY010000009">
    <property type="protein sequence ID" value="MEE2059611.1"/>
    <property type="molecule type" value="Genomic_DNA"/>
</dbReference>
<feature type="domain" description="ABC transporter" evidence="11">
    <location>
        <begin position="333"/>
        <end position="566"/>
    </location>
</feature>
<dbReference type="Gene3D" id="3.40.50.300">
    <property type="entry name" value="P-loop containing nucleotide triphosphate hydrolases"/>
    <property type="match status" value="1"/>
</dbReference>
<dbReference type="SUPFAM" id="SSF52540">
    <property type="entry name" value="P-loop containing nucleoside triphosphate hydrolases"/>
    <property type="match status" value="1"/>
</dbReference>
<keyword evidence="8 10" id="KW-0472">Membrane</keyword>
<evidence type="ECO:0000256" key="1">
    <source>
        <dbReference type="ARBA" id="ARBA00004429"/>
    </source>
</evidence>
<dbReference type="Proteomes" id="UP001336020">
    <property type="component" value="Unassembled WGS sequence"/>
</dbReference>
<evidence type="ECO:0000259" key="12">
    <source>
        <dbReference type="PROSITE" id="PS50929"/>
    </source>
</evidence>
<feature type="transmembrane region" description="Helical" evidence="10">
    <location>
        <begin position="57"/>
        <end position="81"/>
    </location>
</feature>
<evidence type="ECO:0000256" key="10">
    <source>
        <dbReference type="SAM" id="Phobius"/>
    </source>
</evidence>
<dbReference type="InterPro" id="IPR017871">
    <property type="entry name" value="ABC_transporter-like_CS"/>
</dbReference>
<dbReference type="GO" id="GO:0005524">
    <property type="term" value="F:ATP binding"/>
    <property type="evidence" value="ECO:0007669"/>
    <property type="project" value="UniProtKB-KW"/>
</dbReference>
<keyword evidence="2" id="KW-1003">Cell membrane</keyword>
<accession>A0ABU7LDI7</accession>
<feature type="transmembrane region" description="Helical" evidence="10">
    <location>
        <begin position="18"/>
        <end position="37"/>
    </location>
</feature>
<evidence type="ECO:0000256" key="6">
    <source>
        <dbReference type="ARBA" id="ARBA00022967"/>
    </source>
</evidence>
<dbReference type="Gene3D" id="1.20.1560.10">
    <property type="entry name" value="ABC transporter type 1, transmembrane domain"/>
    <property type="match status" value="1"/>
</dbReference>
<keyword evidence="14" id="KW-1185">Reference proteome</keyword>
<keyword evidence="6" id="KW-1278">Translocase</keyword>
<evidence type="ECO:0000313" key="14">
    <source>
        <dbReference type="Proteomes" id="UP001336020"/>
    </source>
</evidence>
<dbReference type="InterPro" id="IPR003593">
    <property type="entry name" value="AAA+_ATPase"/>
</dbReference>
<feature type="transmembrane region" description="Helical" evidence="10">
    <location>
        <begin position="275"/>
        <end position="293"/>
    </location>
</feature>
<evidence type="ECO:0000256" key="8">
    <source>
        <dbReference type="ARBA" id="ARBA00023136"/>
    </source>
</evidence>
<dbReference type="PROSITE" id="PS00211">
    <property type="entry name" value="ABC_TRANSPORTER_1"/>
    <property type="match status" value="1"/>
</dbReference>
<dbReference type="InterPro" id="IPR027417">
    <property type="entry name" value="P-loop_NTPase"/>
</dbReference>